<sequence length="91" mass="10522">PVTHDQGHPWEVHHIKHQRQHPHLRFDLDCVVPLAKSVHDLDHKGELVELIRAKKGEAAWTVLQRKANTITRPDLAAIEQNFKDILRRGHA</sequence>
<gene>
    <name evidence="1" type="ORF">LCGC14_2034710</name>
</gene>
<comment type="caution">
    <text evidence="1">The sequence shown here is derived from an EMBL/GenBank/DDBJ whole genome shotgun (WGS) entry which is preliminary data.</text>
</comment>
<dbReference type="EMBL" id="LAZR01023743">
    <property type="protein sequence ID" value="KKL77460.1"/>
    <property type="molecule type" value="Genomic_DNA"/>
</dbReference>
<accession>A0A0F9H748</accession>
<dbReference type="AlphaFoldDB" id="A0A0F9H748"/>
<name>A0A0F9H748_9ZZZZ</name>
<proteinExistence type="predicted"/>
<protein>
    <submittedName>
        <fullName evidence="1">Uncharacterized protein</fullName>
    </submittedName>
</protein>
<organism evidence="1">
    <name type="scientific">marine sediment metagenome</name>
    <dbReference type="NCBI Taxonomy" id="412755"/>
    <lineage>
        <taxon>unclassified sequences</taxon>
        <taxon>metagenomes</taxon>
        <taxon>ecological metagenomes</taxon>
    </lineage>
</organism>
<feature type="non-terminal residue" evidence="1">
    <location>
        <position position="1"/>
    </location>
</feature>
<evidence type="ECO:0000313" key="1">
    <source>
        <dbReference type="EMBL" id="KKL77460.1"/>
    </source>
</evidence>
<reference evidence="1" key="1">
    <citation type="journal article" date="2015" name="Nature">
        <title>Complex archaea that bridge the gap between prokaryotes and eukaryotes.</title>
        <authorList>
            <person name="Spang A."/>
            <person name="Saw J.H."/>
            <person name="Jorgensen S.L."/>
            <person name="Zaremba-Niedzwiedzka K."/>
            <person name="Martijn J."/>
            <person name="Lind A.E."/>
            <person name="van Eijk R."/>
            <person name="Schleper C."/>
            <person name="Guy L."/>
            <person name="Ettema T.J."/>
        </authorList>
    </citation>
    <scope>NUCLEOTIDE SEQUENCE</scope>
</reference>